<name>A0A365N5A8_GIBIN</name>
<dbReference type="PROSITE" id="PS50837">
    <property type="entry name" value="NACHT"/>
    <property type="match status" value="1"/>
</dbReference>
<evidence type="ECO:0000313" key="3">
    <source>
        <dbReference type="Proteomes" id="UP000251714"/>
    </source>
</evidence>
<comment type="caution">
    <text evidence="2">The sequence shown here is derived from an EMBL/GenBank/DDBJ whole genome shotgun (WGS) entry which is preliminary data.</text>
</comment>
<dbReference type="InterPro" id="IPR011989">
    <property type="entry name" value="ARM-like"/>
</dbReference>
<dbReference type="InterPro" id="IPR046536">
    <property type="entry name" value="DUF6601"/>
</dbReference>
<dbReference type="InterPro" id="IPR016024">
    <property type="entry name" value="ARM-type_fold"/>
</dbReference>
<dbReference type="SUPFAM" id="SSF53474">
    <property type="entry name" value="alpha/beta-Hydrolases"/>
    <property type="match status" value="1"/>
</dbReference>
<dbReference type="SUPFAM" id="SSF52540">
    <property type="entry name" value="P-loop containing nucleoside triphosphate hydrolases"/>
    <property type="match status" value="1"/>
</dbReference>
<dbReference type="Proteomes" id="UP000251714">
    <property type="component" value="Unassembled WGS sequence"/>
</dbReference>
<dbReference type="InterPro" id="IPR029058">
    <property type="entry name" value="AB_hydrolase_fold"/>
</dbReference>
<dbReference type="InterPro" id="IPR007111">
    <property type="entry name" value="NACHT_NTPase"/>
</dbReference>
<accession>A0A365N5A8</accession>
<feature type="domain" description="NACHT" evidence="1">
    <location>
        <begin position="706"/>
        <end position="838"/>
    </location>
</feature>
<gene>
    <name evidence="2" type="ORF">FPRO05_12157</name>
</gene>
<dbReference type="PANTHER" id="PTHR34414">
    <property type="entry name" value="HET DOMAIN-CONTAINING PROTEIN-RELATED"/>
    <property type="match status" value="1"/>
</dbReference>
<sequence length="2114" mass="239331">MAAWDPPFNETVFHELSDSRYFSSDRVEQAAGADTTPSMHNRALPLAQTPLSFEPLFPASYRTDHDTGKPFIVSASSTGAKTDLSVEELNKIHGWLWLAGRPMPPRPLNYQQASSREIIINENAGMHLVWDCPRRIFLKPLPRYLLSHKFWQNNLATDPEFYKSAFGFMLSYTALIQYESDFFIAKEKHLIPENLTWESWIELVNQLLKHEADNRVNPRYKYGELRLSRLNKILWMHGYFRGYSFRYQTYGELLTANLAPIAAATVYIALVLTAMQVGLATPQLADNDAFQKVSPVPITEMPVTTTFRTQAVNRPRAVEFNLVDPPDKITPETDTGIDIIAIHGLDTKSPDTWAYKTPNGQQVNWLVDRNMLSREVPGTRIYTCNWPAAMFETNDSVPFGIEELATSLLHGLLGLTSNRDRKLFFIASCLGGVILMQTLVMAKDNYAAVQEATRGIIFLATPFRGTSFEDIAVWALPGLSALASIQNQRLTGLLDWVKSPESKLVHLVCEFSRLCVKHRDEDFKVATFYEKRYTLLTAKVPFLSRLLPYERKLLVNMDSATLDCVPIRLPLDRPHVLMNKFCAEEADYRQVVETVRGFLDVIRTGTLLEQADVWIRERCYTEERLKVERLSGDPVDKHQSYINLAIVKQPERGISGRDRLDEKGSLSPFTLLARQKLEVAASDDEINLTKIFDQRENSDDTHVLPRRILIRGRAGIGKTTLCKKMIHEFMRNGMWNSLFDRALWIPLRNLKQRPSAGYNLSKLFDHEFFHSSNEYGIGGIKLFSRELHKALKHNRTLFILDGWDEVVNLTGSGDMSVFLLDLLKQPNVIVMSRPSASLPHGIKVDLELETIGFKPKQIDDYIEKVHRKNVHELKGFLQSHELVRGLVRIPIQLDAFCYCWDDIKSDRTEKPDTMTTLYQAIQTSLWKKDAERLAKIETQSLRTASQRKIENEVKEQLQFLEYLSFSGLATDRIEFSQSDRNIANEHSDLLLNLDDSLPCLSFLRTSDPLARPNYQLYYFIHLTFQEYFAARYFVRHWKRIDMKYSVFGEKKISTIHPLDFLQCHKYDGRYNIMWRFVAGLLHEQGRGFELLKAIEEEPLDLLGPSHQRLIMHCLSEIPRSETEPPSYRARLEKALSDWLLFEYDLRSSTSLAIEAEFPDGSLQIALQQGQTEAKCIILQSIRKRDLPQELLGIIISFIGRDNLKLAGSAIAALEQVSTLRETHVHILLGLLRDKEFLHDEIMKILMNQIILSDEHIDVLVERFEKRMISIRREGHGRRPHRGFNRLSAVRRPFATAFVKWLMSTEHEDDWVMGPYFSRVLPEVVIEVLTEQFDDQDPNRKMAGLKAFRYYDAQLPAATIEVITKKLEKETDSDVRKAALESLKNQASLPPTSMRVISKQLQDPNYDIQKAALKLLVTQSALCQSAIDAIIKHLKTPEPDAQKAILQSLIYQSISCTELLMAITEHLDYSKPNIQAAMLNVLGYRLSLPRAMIEAITAQLKIPEPKVQKAALEALRRQSDLPQETIKAITAQLKIPEPKVQKAALEALRRQSDLPQATIEAMTARLKDPDCEVQIAALKALRRQSDLPQETIEAITAQLKIPEPKVQKAALEAFRHQSDLPQATIEAMTARLKDPDCEVQIAALKALSEQSELHQATVDVVVEFLSENDSYVQKTALEVLQNQKVLPKATVDEIARYLQDPDNSVRREAVNTLGAHSPLPKSVLDTISDLLKDEDNDVRWAAGDVLEQPVLPKVLIDAIIRRIEDTAESSHQAMTSVLKGKTDLPRMTVQILDQRLKDASTDFSAASLIALVSQTTIPESSINSIARVVNDPDPSIRRGILKAIKFQRDLPQGIIEAIVMQLRVTEPAIRNAALDVLKMQSELLPAAVEAITNLLKNPDTGMQKAALAAFRHWDLSALPPEVIEAVTELLKNPDTEMQKAALAAFGPWNPSALSPETTKTVIERLESPDKGICASALEVLANQSVLSQEAIANIINQLQKSEGYDKWKLCRVLKQQPAFVKVATGMFSGLTYTDEGTATGLGATAHPTDRTLKCVCEIMIHRGFEESLSLHVRDNTVWADDRSGQKSFSLGANVDHFRSSIVTSRPDGYPFSTTD</sequence>
<protein>
    <recommendedName>
        <fullName evidence="1">NACHT domain-containing protein</fullName>
    </recommendedName>
</protein>
<dbReference type="InterPro" id="IPR027417">
    <property type="entry name" value="P-loop_NTPase"/>
</dbReference>
<organism evidence="2 3">
    <name type="scientific">Gibberella intermedia</name>
    <name type="common">Bulb rot disease fungus</name>
    <name type="synonym">Fusarium proliferatum</name>
    <dbReference type="NCBI Taxonomy" id="948311"/>
    <lineage>
        <taxon>Eukaryota</taxon>
        <taxon>Fungi</taxon>
        <taxon>Dikarya</taxon>
        <taxon>Ascomycota</taxon>
        <taxon>Pezizomycotina</taxon>
        <taxon>Sordariomycetes</taxon>
        <taxon>Hypocreomycetidae</taxon>
        <taxon>Hypocreales</taxon>
        <taxon>Nectriaceae</taxon>
        <taxon>Fusarium</taxon>
        <taxon>Fusarium fujikuroi species complex</taxon>
    </lineage>
</organism>
<dbReference type="EMBL" id="PKMI01000020">
    <property type="protein sequence ID" value="RBA15936.1"/>
    <property type="molecule type" value="Genomic_DNA"/>
</dbReference>
<evidence type="ECO:0000259" key="1">
    <source>
        <dbReference type="PROSITE" id="PS50837"/>
    </source>
</evidence>
<dbReference type="InterPro" id="IPR002182">
    <property type="entry name" value="NB-ARC"/>
</dbReference>
<dbReference type="Pfam" id="PF23238">
    <property type="entry name" value="DUF7068"/>
    <property type="match status" value="1"/>
</dbReference>
<dbReference type="PANTHER" id="PTHR34414:SF1">
    <property type="entry name" value="SUBTILISIN-LIKE SERINE PROTEASE"/>
    <property type="match status" value="1"/>
</dbReference>
<evidence type="ECO:0000313" key="2">
    <source>
        <dbReference type="EMBL" id="RBA15936.1"/>
    </source>
</evidence>
<proteinExistence type="predicted"/>
<dbReference type="Gene3D" id="3.40.50.300">
    <property type="entry name" value="P-loop containing nucleotide triphosphate hydrolases"/>
    <property type="match status" value="1"/>
</dbReference>
<dbReference type="InterPro" id="IPR055496">
    <property type="entry name" value="DUF7068"/>
</dbReference>
<dbReference type="Pfam" id="PF13646">
    <property type="entry name" value="HEAT_2"/>
    <property type="match status" value="2"/>
</dbReference>
<dbReference type="Pfam" id="PF20246">
    <property type="entry name" value="DUF6601"/>
    <property type="match status" value="1"/>
</dbReference>
<reference evidence="2 3" key="1">
    <citation type="submission" date="2017-12" db="EMBL/GenBank/DDBJ databases">
        <title>Genome sequence of the mycotoxigenic crop pathogen Fusarium proliferatum, strain ITEM 2341 from Date Palm.</title>
        <authorList>
            <person name="Almiman B.F."/>
            <person name="Shittu T.A."/>
            <person name="Muthumeenakshi S."/>
            <person name="Baroncelli R."/>
            <person name="Sreenivasaprasada S."/>
        </authorList>
    </citation>
    <scope>NUCLEOTIDE SEQUENCE [LARGE SCALE GENOMIC DNA]</scope>
    <source>
        <strain evidence="2 3">ITEM 2341</strain>
    </source>
</reference>
<dbReference type="Pfam" id="PF00931">
    <property type="entry name" value="NB-ARC"/>
    <property type="match status" value="1"/>
</dbReference>
<dbReference type="Gene3D" id="1.25.10.10">
    <property type="entry name" value="Leucine-rich Repeat Variant"/>
    <property type="match status" value="4"/>
</dbReference>
<dbReference type="SUPFAM" id="SSF48371">
    <property type="entry name" value="ARM repeat"/>
    <property type="match status" value="1"/>
</dbReference>
<dbReference type="Gene3D" id="3.40.50.1820">
    <property type="entry name" value="alpha/beta hydrolase"/>
    <property type="match status" value="1"/>
</dbReference>